<evidence type="ECO:0000259" key="1">
    <source>
        <dbReference type="Pfam" id="PF18863"/>
    </source>
</evidence>
<dbReference type="Pfam" id="PF19067">
    <property type="entry name" value="DUF5763"/>
    <property type="match status" value="1"/>
</dbReference>
<comment type="caution">
    <text evidence="2">The sequence shown here is derived from an EMBL/GenBank/DDBJ whole genome shotgun (WGS) entry which is preliminary data.</text>
</comment>
<dbReference type="InterPro" id="IPR049503">
    <property type="entry name" value="AbiJ_NTD4"/>
</dbReference>
<evidence type="ECO:0000313" key="2">
    <source>
        <dbReference type="EMBL" id="MBD2317090.1"/>
    </source>
</evidence>
<name>A0ABR8CA85_9CYAN</name>
<dbReference type="EMBL" id="JACJQY010000012">
    <property type="protein sequence ID" value="MBD2317090.1"/>
    <property type="molecule type" value="Genomic_DNA"/>
</dbReference>
<protein>
    <recommendedName>
        <fullName evidence="1">HEPN AbiJ-N-terminal domain-containing protein</fullName>
    </recommendedName>
</protein>
<dbReference type="RefSeq" id="WP_190577959.1">
    <property type="nucleotide sequence ID" value="NZ_CAWPQU010000004.1"/>
</dbReference>
<keyword evidence="3" id="KW-1185">Reference proteome</keyword>
<dbReference type="Proteomes" id="UP000618445">
    <property type="component" value="Unassembled WGS sequence"/>
</dbReference>
<dbReference type="Pfam" id="PF18863">
    <property type="entry name" value="AbiJ_NTD4"/>
    <property type="match status" value="1"/>
</dbReference>
<evidence type="ECO:0000313" key="3">
    <source>
        <dbReference type="Proteomes" id="UP000618445"/>
    </source>
</evidence>
<reference evidence="2 3" key="1">
    <citation type="journal article" date="2020" name="ISME J.">
        <title>Comparative genomics reveals insights into cyanobacterial evolution and habitat adaptation.</title>
        <authorList>
            <person name="Chen M.Y."/>
            <person name="Teng W.K."/>
            <person name="Zhao L."/>
            <person name="Hu C.X."/>
            <person name="Zhou Y.K."/>
            <person name="Han B.P."/>
            <person name="Song L.R."/>
            <person name="Shu W.S."/>
        </authorList>
    </citation>
    <scope>NUCLEOTIDE SEQUENCE [LARGE SCALE GENOMIC DNA]</scope>
    <source>
        <strain evidence="2 3">FACHB-1050</strain>
    </source>
</reference>
<feature type="domain" description="HEPN AbiJ-N-terminal" evidence="1">
    <location>
        <begin position="56"/>
        <end position="204"/>
    </location>
</feature>
<dbReference type="InterPro" id="IPR043914">
    <property type="entry name" value="DUF5763"/>
</dbReference>
<sequence>MSSVKCKGTTKSGAKCNREAGSSGYCYAHDPKAIAERETQNQALKLKSKFAIPSKRFSERQGFKHVSEVIQVDDISKDLRHSLWNVLSNNFLLQYSNSITWMFYGKRIDEFIKYLWIDFFKKPIDDLSSFKSGQVNELRELFDRFEWFEVYDFLEVTLNYFESVTLVEEVNNILNREFSGFRFVGGVFTDITTEQEVKMLEDALTGKRFPAVASHLQRALTLMSDRKNPDYRNSIKESISAVESIAKEITGKPKATLGEALKVLEVSNKIHPSLKESFSKLYGYTSDEGGIRHAMLSEPNLTAADAKFFLLSCTSFINYLKSKI</sequence>
<gene>
    <name evidence="2" type="ORF">H6G05_09565</name>
</gene>
<accession>A0ABR8CA85</accession>
<organism evidence="2 3">
    <name type="scientific">Phormidium tenue FACHB-1050</name>
    <dbReference type="NCBI Taxonomy" id="2692857"/>
    <lineage>
        <taxon>Bacteria</taxon>
        <taxon>Bacillati</taxon>
        <taxon>Cyanobacteriota</taxon>
        <taxon>Cyanophyceae</taxon>
        <taxon>Oscillatoriophycideae</taxon>
        <taxon>Oscillatoriales</taxon>
        <taxon>Oscillatoriaceae</taxon>
        <taxon>Phormidium</taxon>
    </lineage>
</organism>
<proteinExistence type="predicted"/>